<dbReference type="SUPFAM" id="SSF48452">
    <property type="entry name" value="TPR-like"/>
    <property type="match status" value="1"/>
</dbReference>
<dbReference type="InterPro" id="IPR011990">
    <property type="entry name" value="TPR-like_helical_dom_sf"/>
</dbReference>
<sequence length="228" mass="26868">MRRKGYRYLISIVVLFVGVHLVQVQIDYRKKIENLESNLLLMPGQIAGSLVLGGFKGLAADLLWLNMEEYWHKGQHYKILPLLEAIAWLQPSYILVWTVGGWHMAYNIYAEVKTPEEKQYWYQQGIEFLKKGLAYPFNANKYDIYFELGWTYYHKGKDYPNAVKYLEKAVKYPHPEYVDDVLAHAYEKNGQIDKAIKQWEFIRDNYVSFFDIATRMIHDLKTKGKATP</sequence>
<dbReference type="Proteomes" id="UP000485562">
    <property type="component" value="Unassembled WGS sequence"/>
</dbReference>
<comment type="caution">
    <text evidence="2">The sequence shown here is derived from an EMBL/GenBank/DDBJ whole genome shotgun (WGS) entry which is preliminary data.</text>
</comment>
<dbReference type="AlphaFoldDB" id="A0A1V6CCT4"/>
<name>A0A1V6CCT4_UNCT6</name>
<dbReference type="EMBL" id="MWDQ01000035">
    <property type="protein sequence ID" value="OQB74604.1"/>
    <property type="molecule type" value="Genomic_DNA"/>
</dbReference>
<reference evidence="2" key="1">
    <citation type="submission" date="2017-02" db="EMBL/GenBank/DDBJ databases">
        <title>Delving into the versatile metabolic prowess of the omnipresent phylum Bacteroidetes.</title>
        <authorList>
            <person name="Nobu M.K."/>
            <person name="Mei R."/>
            <person name="Narihiro T."/>
            <person name="Kuroda K."/>
            <person name="Liu W.-T."/>
        </authorList>
    </citation>
    <scope>NUCLEOTIDE SEQUENCE</scope>
    <source>
        <strain evidence="2">ADurb.Bin131</strain>
    </source>
</reference>
<evidence type="ECO:0000256" key="1">
    <source>
        <dbReference type="SAM" id="Phobius"/>
    </source>
</evidence>
<feature type="transmembrane region" description="Helical" evidence="1">
    <location>
        <begin position="7"/>
        <end position="26"/>
    </location>
</feature>
<keyword evidence="1" id="KW-0472">Membrane</keyword>
<evidence type="ECO:0000313" key="2">
    <source>
        <dbReference type="EMBL" id="OQB74604.1"/>
    </source>
</evidence>
<feature type="transmembrane region" description="Helical" evidence="1">
    <location>
        <begin position="46"/>
        <end position="65"/>
    </location>
</feature>
<protein>
    <submittedName>
        <fullName evidence="2">Uncharacterized protein</fullName>
    </submittedName>
</protein>
<dbReference type="Gene3D" id="1.25.40.10">
    <property type="entry name" value="Tetratricopeptide repeat domain"/>
    <property type="match status" value="1"/>
</dbReference>
<dbReference type="InterPro" id="IPR019734">
    <property type="entry name" value="TPR_rpt"/>
</dbReference>
<keyword evidence="1" id="KW-1133">Transmembrane helix</keyword>
<dbReference type="Pfam" id="PF13181">
    <property type="entry name" value="TPR_8"/>
    <property type="match status" value="1"/>
</dbReference>
<gene>
    <name evidence="2" type="ORF">BWX89_00445</name>
</gene>
<proteinExistence type="predicted"/>
<accession>A0A1V6CCT4</accession>
<organism evidence="2">
    <name type="scientific">candidate division TA06 bacterium ADurb.Bin131</name>
    <dbReference type="NCBI Taxonomy" id="1852827"/>
    <lineage>
        <taxon>Bacteria</taxon>
        <taxon>Bacteria division TA06</taxon>
    </lineage>
</organism>
<keyword evidence="1" id="KW-0812">Transmembrane</keyword>